<organism evidence="1 2">
    <name type="scientific">Plakobranchus ocellatus</name>
    <dbReference type="NCBI Taxonomy" id="259542"/>
    <lineage>
        <taxon>Eukaryota</taxon>
        <taxon>Metazoa</taxon>
        <taxon>Spiralia</taxon>
        <taxon>Lophotrochozoa</taxon>
        <taxon>Mollusca</taxon>
        <taxon>Gastropoda</taxon>
        <taxon>Heterobranchia</taxon>
        <taxon>Euthyneura</taxon>
        <taxon>Panpulmonata</taxon>
        <taxon>Sacoglossa</taxon>
        <taxon>Placobranchoidea</taxon>
        <taxon>Plakobranchidae</taxon>
        <taxon>Plakobranchus</taxon>
    </lineage>
</organism>
<dbReference type="AlphaFoldDB" id="A0AAV3Y0H0"/>
<dbReference type="PANTHER" id="PTHR47326">
    <property type="entry name" value="TRANSPOSABLE ELEMENT TC3 TRANSPOSASE-LIKE PROTEIN"/>
    <property type="match status" value="1"/>
</dbReference>
<sequence>MENDPDLLSKIIFSDEATFPLSGKVNRHKVKIWGTQNPHTTLEFERNSPKMNEICAVTERAVYGPFFHHWLYCGLDVCRVTRVAHIECL</sequence>
<protein>
    <recommendedName>
        <fullName evidence="3">Tc1-like transposase DDE domain-containing protein</fullName>
    </recommendedName>
</protein>
<reference evidence="1 2" key="1">
    <citation type="journal article" date="2021" name="Elife">
        <title>Chloroplast acquisition without the gene transfer in kleptoplastic sea slugs, Plakobranchus ocellatus.</title>
        <authorList>
            <person name="Maeda T."/>
            <person name="Takahashi S."/>
            <person name="Yoshida T."/>
            <person name="Shimamura S."/>
            <person name="Takaki Y."/>
            <person name="Nagai Y."/>
            <person name="Toyoda A."/>
            <person name="Suzuki Y."/>
            <person name="Arimoto A."/>
            <person name="Ishii H."/>
            <person name="Satoh N."/>
            <person name="Nishiyama T."/>
            <person name="Hasebe M."/>
            <person name="Maruyama T."/>
            <person name="Minagawa J."/>
            <person name="Obokata J."/>
            <person name="Shigenobu S."/>
        </authorList>
    </citation>
    <scope>NUCLEOTIDE SEQUENCE [LARGE SCALE GENOMIC DNA]</scope>
</reference>
<evidence type="ECO:0000313" key="2">
    <source>
        <dbReference type="Proteomes" id="UP000735302"/>
    </source>
</evidence>
<dbReference type="PANTHER" id="PTHR47326:SF1">
    <property type="entry name" value="HTH PSQ-TYPE DOMAIN-CONTAINING PROTEIN"/>
    <property type="match status" value="1"/>
</dbReference>
<comment type="caution">
    <text evidence="1">The sequence shown here is derived from an EMBL/GenBank/DDBJ whole genome shotgun (WGS) entry which is preliminary data.</text>
</comment>
<gene>
    <name evidence="1" type="ORF">PoB_000264800</name>
</gene>
<evidence type="ECO:0008006" key="3">
    <source>
        <dbReference type="Google" id="ProtNLM"/>
    </source>
</evidence>
<proteinExistence type="predicted"/>
<dbReference type="EMBL" id="BLXT01000362">
    <property type="protein sequence ID" value="GFN76142.1"/>
    <property type="molecule type" value="Genomic_DNA"/>
</dbReference>
<dbReference type="Proteomes" id="UP000735302">
    <property type="component" value="Unassembled WGS sequence"/>
</dbReference>
<keyword evidence="2" id="KW-1185">Reference proteome</keyword>
<accession>A0AAV3Y0H0</accession>
<evidence type="ECO:0000313" key="1">
    <source>
        <dbReference type="EMBL" id="GFN76142.1"/>
    </source>
</evidence>
<name>A0AAV3Y0H0_9GAST</name>